<dbReference type="RefSeq" id="WP_110305830.1">
    <property type="nucleotide sequence ID" value="NZ_QJHK01000004.1"/>
</dbReference>
<dbReference type="OrthoDB" id="649093at2"/>
<dbReference type="InterPro" id="IPR037682">
    <property type="entry name" value="TonB_C"/>
</dbReference>
<dbReference type="Proteomes" id="UP000247903">
    <property type="component" value="Unassembled WGS sequence"/>
</dbReference>
<dbReference type="Pfam" id="PF07661">
    <property type="entry name" value="MORN_2"/>
    <property type="match status" value="2"/>
</dbReference>
<dbReference type="SUPFAM" id="SSF82185">
    <property type="entry name" value="Histone H3 K4-specific methyltransferase SET7/9 N-terminal domain"/>
    <property type="match status" value="1"/>
</dbReference>
<dbReference type="EMBL" id="QJHK01000004">
    <property type="protein sequence ID" value="PXY41584.1"/>
    <property type="molecule type" value="Genomic_DNA"/>
</dbReference>
<dbReference type="GO" id="GO:0031992">
    <property type="term" value="F:energy transducer activity"/>
    <property type="evidence" value="ECO:0007669"/>
    <property type="project" value="TreeGrafter"/>
</dbReference>
<name>A0A2V4C5W0_9FLAO</name>
<protein>
    <submittedName>
        <fullName evidence="3">Energy transducer TonB</fullName>
    </submittedName>
</protein>
<keyword evidence="4" id="KW-1185">Reference proteome</keyword>
<sequence>MKKKLLIALLFSLPILLLSQNSTDKIIYSDSIGKDASKENHSFYRIIKDYYNEKDTYQVKDYYKSGVLKMESISKTKDGYSREGECTHYYENGKKKRTENYLKSRLNGIFSEWYENGNPKLRAEYVESEKGFSSDLKIYDFWNTKNEQIVKNGNGTYEEIGEKYAAKGNVKNGFKDGEWKGINEVTNYQYTDIYDNGKFISGKSINSEGKERQYTVLESRPLPEKGISDFYKFIGANFTKTKEAVLNKISGRLVVQFVIERDGKIVEPKILKSLGYGLDEEAMRVVTSYENWIPGQQRGMPVRVLYSIPITVSN</sequence>
<dbReference type="InterPro" id="IPR011652">
    <property type="entry name" value="MORN_2"/>
</dbReference>
<keyword evidence="1" id="KW-0732">Signal</keyword>
<feature type="signal peptide" evidence="1">
    <location>
        <begin position="1"/>
        <end position="24"/>
    </location>
</feature>
<dbReference type="Pfam" id="PF03544">
    <property type="entry name" value="TonB_C"/>
    <property type="match status" value="1"/>
</dbReference>
<comment type="caution">
    <text evidence="3">The sequence shown here is derived from an EMBL/GenBank/DDBJ whole genome shotgun (WGS) entry which is preliminary data.</text>
</comment>
<proteinExistence type="predicted"/>
<evidence type="ECO:0000313" key="3">
    <source>
        <dbReference type="EMBL" id="PXY41584.1"/>
    </source>
</evidence>
<dbReference type="PANTHER" id="PTHR33446">
    <property type="entry name" value="PROTEIN TONB-RELATED"/>
    <property type="match status" value="1"/>
</dbReference>
<evidence type="ECO:0000313" key="4">
    <source>
        <dbReference type="Proteomes" id="UP000247903"/>
    </source>
</evidence>
<accession>A0A2V4C5W0</accession>
<dbReference type="Gene3D" id="3.90.930.1">
    <property type="match status" value="1"/>
</dbReference>
<dbReference type="PANTHER" id="PTHR33446:SF2">
    <property type="entry name" value="PROTEIN TONB"/>
    <property type="match status" value="1"/>
</dbReference>
<dbReference type="InterPro" id="IPR051045">
    <property type="entry name" value="TonB-dependent_transducer"/>
</dbReference>
<dbReference type="SUPFAM" id="SSF74653">
    <property type="entry name" value="TolA/TonB C-terminal domain"/>
    <property type="match status" value="1"/>
</dbReference>
<evidence type="ECO:0000256" key="1">
    <source>
        <dbReference type="SAM" id="SignalP"/>
    </source>
</evidence>
<feature type="chain" id="PRO_5015908875" evidence="1">
    <location>
        <begin position="25"/>
        <end position="314"/>
    </location>
</feature>
<gene>
    <name evidence="3" type="ORF">DMB65_06415</name>
</gene>
<dbReference type="GO" id="GO:0055085">
    <property type="term" value="P:transmembrane transport"/>
    <property type="evidence" value="ECO:0007669"/>
    <property type="project" value="InterPro"/>
</dbReference>
<dbReference type="Gene3D" id="3.30.1150.10">
    <property type="match status" value="1"/>
</dbReference>
<dbReference type="PROSITE" id="PS52015">
    <property type="entry name" value="TONB_CTD"/>
    <property type="match status" value="1"/>
</dbReference>
<feature type="domain" description="TonB C-terminal" evidence="2">
    <location>
        <begin position="225"/>
        <end position="314"/>
    </location>
</feature>
<organism evidence="3 4">
    <name type="scientific">Flavobacterium cheongpyeongense</name>
    <dbReference type="NCBI Taxonomy" id="2212651"/>
    <lineage>
        <taxon>Bacteria</taxon>
        <taxon>Pseudomonadati</taxon>
        <taxon>Bacteroidota</taxon>
        <taxon>Flavobacteriia</taxon>
        <taxon>Flavobacteriales</taxon>
        <taxon>Flavobacteriaceae</taxon>
        <taxon>Flavobacterium</taxon>
    </lineage>
</organism>
<reference evidence="3 4" key="1">
    <citation type="submission" date="2018-05" db="EMBL/GenBank/DDBJ databases">
        <title>Flavobacterium sp. strain IMCC34759, incomplete genome.</title>
        <authorList>
            <person name="Joung Y."/>
            <person name="Cho J."/>
        </authorList>
    </citation>
    <scope>NUCLEOTIDE SEQUENCE [LARGE SCALE GENOMIC DNA]</scope>
    <source>
        <strain evidence="3 4">IMCC34759</strain>
    </source>
</reference>
<dbReference type="AlphaFoldDB" id="A0A2V4C5W0"/>
<evidence type="ECO:0000259" key="2">
    <source>
        <dbReference type="PROSITE" id="PS52015"/>
    </source>
</evidence>
<dbReference type="GO" id="GO:0098797">
    <property type="term" value="C:plasma membrane protein complex"/>
    <property type="evidence" value="ECO:0007669"/>
    <property type="project" value="TreeGrafter"/>
</dbReference>